<feature type="transmembrane region" description="Helical" evidence="2">
    <location>
        <begin position="12"/>
        <end position="32"/>
    </location>
</feature>
<name>A0A926D842_9FIRM</name>
<gene>
    <name evidence="3" type="ORF">IAG03_09180</name>
</gene>
<evidence type="ECO:0000256" key="2">
    <source>
        <dbReference type="SAM" id="Phobius"/>
    </source>
</evidence>
<reference evidence="3" key="1">
    <citation type="submission" date="2020-08" db="EMBL/GenBank/DDBJ databases">
        <title>Genome public.</title>
        <authorList>
            <person name="Liu C."/>
            <person name="Sun Q."/>
        </authorList>
    </citation>
    <scope>NUCLEOTIDE SEQUENCE</scope>
    <source>
        <strain evidence="3">NSJ-40</strain>
    </source>
</reference>
<dbReference type="RefSeq" id="WP_249319822.1">
    <property type="nucleotide sequence ID" value="NZ_JACRSN010000013.1"/>
</dbReference>
<evidence type="ECO:0000313" key="4">
    <source>
        <dbReference type="Proteomes" id="UP000651482"/>
    </source>
</evidence>
<evidence type="ECO:0000313" key="3">
    <source>
        <dbReference type="EMBL" id="MBC8534160.1"/>
    </source>
</evidence>
<organism evidence="3 4">
    <name type="scientific">Yeguia hominis</name>
    <dbReference type="NCBI Taxonomy" id="2763662"/>
    <lineage>
        <taxon>Bacteria</taxon>
        <taxon>Bacillati</taxon>
        <taxon>Bacillota</taxon>
        <taxon>Clostridia</taxon>
        <taxon>Eubacteriales</taxon>
        <taxon>Yeguiaceae</taxon>
        <taxon>Yeguia</taxon>
    </lineage>
</organism>
<keyword evidence="2" id="KW-1133">Transmembrane helix</keyword>
<evidence type="ECO:0000256" key="1">
    <source>
        <dbReference type="SAM" id="MobiDB-lite"/>
    </source>
</evidence>
<keyword evidence="2" id="KW-0812">Transmembrane</keyword>
<dbReference type="EMBL" id="JACRSN010000013">
    <property type="protein sequence ID" value="MBC8534160.1"/>
    <property type="molecule type" value="Genomic_DNA"/>
</dbReference>
<comment type="caution">
    <text evidence="3">The sequence shown here is derived from an EMBL/GenBank/DDBJ whole genome shotgun (WGS) entry which is preliminary data.</text>
</comment>
<dbReference type="AlphaFoldDB" id="A0A926D842"/>
<dbReference type="Proteomes" id="UP000651482">
    <property type="component" value="Unassembled WGS sequence"/>
</dbReference>
<sequence>MSDKTYRILSMAIQGVMTLTMVAVLVTAISAFSGKTELPPVSESSAESQIDPADNQTYSTANDAVSQETEAPVMAPQEHLYTIREYHDHIGVFLRGQQTPYLEVGVRVASLPEADQILLKNGIYADNRTELIAVLQDYDG</sequence>
<feature type="region of interest" description="Disordered" evidence="1">
    <location>
        <begin position="36"/>
        <end position="71"/>
    </location>
</feature>
<proteinExistence type="predicted"/>
<keyword evidence="4" id="KW-1185">Reference proteome</keyword>
<protein>
    <submittedName>
        <fullName evidence="3">Uncharacterized protein</fullName>
    </submittedName>
</protein>
<accession>A0A926D842</accession>
<feature type="compositionally biased region" description="Polar residues" evidence="1">
    <location>
        <begin position="42"/>
        <end position="69"/>
    </location>
</feature>
<keyword evidence="2" id="KW-0472">Membrane</keyword>